<dbReference type="Pfam" id="PF03781">
    <property type="entry name" value="FGE-sulfatase"/>
    <property type="match status" value="1"/>
</dbReference>
<sequence length="370" mass="41850">MKLHMRSLLGLSIFIAAFGCKNKNNEAIETTPEVEKIIATQKVTDSIKNNPPKGMVWVPGGKFLQGAVPQDQMAMDHEKPQHAVKVDGFFMDITEVTNAEFSEFIKATGYVTMAEREIDWEDMKKQLPEGTPKPHDSVLQPGSLMFKKTKESLPNLFDFSQWWRWSIGTNWKHPSGPDSNIEGKDNHPVVHVCYEDAQAYCVWAGKRLPTEAEWEFASRGNQQNTTYFWGDDRSVLSQQVNSWEGEFPVNNTLEDGFERTAPVKSYPANNFGLYDMAGNVWEMTSDWYNLNYYNELAATNSIIDNPKGADKAYNPNNPYIQEKIIKGGSFLCSDSYCASYRVSSRMGTSLDSSAEHVGFRTVVTPDMIKK</sequence>
<feature type="domain" description="Sulfatase-modifying factor enzyme-like" evidence="1">
    <location>
        <begin position="53"/>
        <end position="362"/>
    </location>
</feature>
<dbReference type="Gene3D" id="3.90.1580.10">
    <property type="entry name" value="paralog of FGE (formylglycine-generating enzyme)"/>
    <property type="match status" value="1"/>
</dbReference>
<organism evidence="2 3">
    <name type="scientific">Algibacter miyuki</name>
    <dbReference type="NCBI Taxonomy" id="1306933"/>
    <lineage>
        <taxon>Bacteria</taxon>
        <taxon>Pseudomonadati</taxon>
        <taxon>Bacteroidota</taxon>
        <taxon>Flavobacteriia</taxon>
        <taxon>Flavobacteriales</taxon>
        <taxon>Flavobacteriaceae</taxon>
        <taxon>Algibacter</taxon>
    </lineage>
</organism>
<dbReference type="PROSITE" id="PS51257">
    <property type="entry name" value="PROKAR_LIPOPROTEIN"/>
    <property type="match status" value="1"/>
</dbReference>
<evidence type="ECO:0000313" key="2">
    <source>
        <dbReference type="EMBL" id="MFB9103871.1"/>
    </source>
</evidence>
<keyword evidence="3" id="KW-1185">Reference proteome</keyword>
<evidence type="ECO:0000259" key="1">
    <source>
        <dbReference type="Pfam" id="PF03781"/>
    </source>
</evidence>
<evidence type="ECO:0000313" key="3">
    <source>
        <dbReference type="Proteomes" id="UP001589590"/>
    </source>
</evidence>
<dbReference type="InterPro" id="IPR016187">
    <property type="entry name" value="CTDL_fold"/>
</dbReference>
<dbReference type="PANTHER" id="PTHR23150:SF19">
    <property type="entry name" value="FORMYLGLYCINE-GENERATING ENZYME"/>
    <property type="match status" value="1"/>
</dbReference>
<dbReference type="PANTHER" id="PTHR23150">
    <property type="entry name" value="SULFATASE MODIFYING FACTOR 1, 2"/>
    <property type="match status" value="1"/>
</dbReference>
<gene>
    <name evidence="2" type="ORF">ACFFU1_03090</name>
</gene>
<proteinExistence type="predicted"/>
<name>A0ABV5GXG1_9FLAO</name>
<accession>A0ABV5GXG1</accession>
<dbReference type="RefSeq" id="WP_290269767.1">
    <property type="nucleotide sequence ID" value="NZ_JAUFQP010000007.1"/>
</dbReference>
<protein>
    <submittedName>
        <fullName evidence="2">Formylglycine-generating enzyme family protein</fullName>
    </submittedName>
</protein>
<dbReference type="Proteomes" id="UP001589590">
    <property type="component" value="Unassembled WGS sequence"/>
</dbReference>
<dbReference type="EMBL" id="JBHMFA010000001">
    <property type="protein sequence ID" value="MFB9103871.1"/>
    <property type="molecule type" value="Genomic_DNA"/>
</dbReference>
<dbReference type="InterPro" id="IPR042095">
    <property type="entry name" value="SUMF_sf"/>
</dbReference>
<dbReference type="InterPro" id="IPR051043">
    <property type="entry name" value="Sulfatase_Mod_Factor_Kinase"/>
</dbReference>
<reference evidence="2 3" key="1">
    <citation type="submission" date="2024-09" db="EMBL/GenBank/DDBJ databases">
        <authorList>
            <person name="Sun Q."/>
            <person name="Mori K."/>
        </authorList>
    </citation>
    <scope>NUCLEOTIDE SEQUENCE [LARGE SCALE GENOMIC DNA]</scope>
    <source>
        <strain evidence="2 3">CECT 8300</strain>
    </source>
</reference>
<dbReference type="SUPFAM" id="SSF56436">
    <property type="entry name" value="C-type lectin-like"/>
    <property type="match status" value="1"/>
</dbReference>
<comment type="caution">
    <text evidence="2">The sequence shown here is derived from an EMBL/GenBank/DDBJ whole genome shotgun (WGS) entry which is preliminary data.</text>
</comment>
<dbReference type="InterPro" id="IPR005532">
    <property type="entry name" value="SUMF_dom"/>
</dbReference>